<dbReference type="Proteomes" id="UP000460317">
    <property type="component" value="Unassembled WGS sequence"/>
</dbReference>
<dbReference type="EMBL" id="WCSB01000011">
    <property type="protein sequence ID" value="KAB4451440.1"/>
    <property type="molecule type" value="Genomic_DNA"/>
</dbReference>
<name>A0A7J5JJ59_BACT4</name>
<proteinExistence type="predicted"/>
<evidence type="ECO:0000313" key="2">
    <source>
        <dbReference type="EMBL" id="KAB4451440.1"/>
    </source>
</evidence>
<feature type="signal peptide" evidence="1">
    <location>
        <begin position="1"/>
        <end position="25"/>
    </location>
</feature>
<feature type="chain" id="PRO_5029448943" description="Lipoprotein" evidence="1">
    <location>
        <begin position="26"/>
        <end position="230"/>
    </location>
</feature>
<protein>
    <recommendedName>
        <fullName evidence="4">Lipoprotein</fullName>
    </recommendedName>
</protein>
<dbReference type="PROSITE" id="PS51257">
    <property type="entry name" value="PROKAR_LIPOPROTEIN"/>
    <property type="match status" value="1"/>
</dbReference>
<accession>A0A7J5JJ59</accession>
<reference evidence="2 3" key="1">
    <citation type="journal article" date="2019" name="Nat. Med.">
        <title>A library of human gut bacterial isolates paired with longitudinal multiomics data enables mechanistic microbiome research.</title>
        <authorList>
            <person name="Poyet M."/>
            <person name="Groussin M."/>
            <person name="Gibbons S.M."/>
            <person name="Avila-Pacheco J."/>
            <person name="Jiang X."/>
            <person name="Kearney S.M."/>
            <person name="Perrotta A.R."/>
            <person name="Berdy B."/>
            <person name="Zhao S."/>
            <person name="Lieberman T.D."/>
            <person name="Swanson P.K."/>
            <person name="Smith M."/>
            <person name="Roesemann S."/>
            <person name="Alexander J.E."/>
            <person name="Rich S.A."/>
            <person name="Livny J."/>
            <person name="Vlamakis H."/>
            <person name="Clish C."/>
            <person name="Bullock K."/>
            <person name="Deik A."/>
            <person name="Scott J."/>
            <person name="Pierce K.A."/>
            <person name="Xavier R.J."/>
            <person name="Alm E.J."/>
        </authorList>
    </citation>
    <scope>NUCLEOTIDE SEQUENCE [LARGE SCALE GENOMIC DNA]</scope>
    <source>
        <strain evidence="2 3">BIOML-A165</strain>
    </source>
</reference>
<gene>
    <name evidence="2" type="ORF">GAN93_13210</name>
</gene>
<sequence>MKNITVIAIIIMAFFVSCNNRTKQAADVNANTKDTLISYEEESIDQDYLSENGKPKWIYLGKFSDTKNFSPEARVIYDRYNAVGTKEHRGRGIEYYILFSRDGKRIVRIKTTSIDYPWTINKKHVKTGEYLYWTNHFRTPLRDIVSWNPLFTNLKIGLTPLAQIALDKLKKIVGTDYKKLDDILDKDFRSTVDNKKLAIRSGMVDENGNITALKKSLIELQREFDANSSY</sequence>
<organism evidence="2 3">
    <name type="scientific">Bacteroides thetaiotaomicron</name>
    <dbReference type="NCBI Taxonomy" id="818"/>
    <lineage>
        <taxon>Bacteria</taxon>
        <taxon>Pseudomonadati</taxon>
        <taxon>Bacteroidota</taxon>
        <taxon>Bacteroidia</taxon>
        <taxon>Bacteroidales</taxon>
        <taxon>Bacteroidaceae</taxon>
        <taxon>Bacteroides</taxon>
    </lineage>
</organism>
<keyword evidence="1" id="KW-0732">Signal</keyword>
<dbReference type="RefSeq" id="WP_130041789.1">
    <property type="nucleotide sequence ID" value="NZ_CP103375.1"/>
</dbReference>
<evidence type="ECO:0000256" key="1">
    <source>
        <dbReference type="SAM" id="SignalP"/>
    </source>
</evidence>
<evidence type="ECO:0008006" key="4">
    <source>
        <dbReference type="Google" id="ProtNLM"/>
    </source>
</evidence>
<evidence type="ECO:0000313" key="3">
    <source>
        <dbReference type="Proteomes" id="UP000460317"/>
    </source>
</evidence>
<comment type="caution">
    <text evidence="2">The sequence shown here is derived from an EMBL/GenBank/DDBJ whole genome shotgun (WGS) entry which is preliminary data.</text>
</comment>
<dbReference type="AlphaFoldDB" id="A0A7J5JJ59"/>